<proteinExistence type="predicted"/>
<reference evidence="1" key="1">
    <citation type="submission" date="2017-08" db="EMBL/GenBank/DDBJ databases">
        <authorList>
            <person name="Polle J.E."/>
            <person name="Barry K."/>
            <person name="Cushman J."/>
            <person name="Schmutz J."/>
            <person name="Tran D."/>
            <person name="Hathwaick L.T."/>
            <person name="Yim W.C."/>
            <person name="Jenkins J."/>
            <person name="Mckie-Krisberg Z.M."/>
            <person name="Prochnik S."/>
            <person name="Lindquist E."/>
            <person name="Dockter R.B."/>
            <person name="Adam C."/>
            <person name="Molina H."/>
            <person name="Bunkerborg J."/>
            <person name="Jin E."/>
            <person name="Buchheim M."/>
            <person name="Magnuson J."/>
        </authorList>
    </citation>
    <scope>NUCLEOTIDE SEQUENCE</scope>
    <source>
        <strain evidence="1">CCAP 19/18</strain>
    </source>
</reference>
<evidence type="ECO:0008006" key="3">
    <source>
        <dbReference type="Google" id="ProtNLM"/>
    </source>
</evidence>
<dbReference type="Proteomes" id="UP000815325">
    <property type="component" value="Unassembled WGS sequence"/>
</dbReference>
<evidence type="ECO:0000313" key="1">
    <source>
        <dbReference type="EMBL" id="KAF5826533.1"/>
    </source>
</evidence>
<evidence type="ECO:0000313" key="2">
    <source>
        <dbReference type="Proteomes" id="UP000815325"/>
    </source>
</evidence>
<sequence length="157" mass="17619">MDCPSQAVHLCLSKRALGPFRLQWTDKDGDNVTVTSRQDIQTALSELFLAFQKQHGGAHAPRLLQQNGLPPLKLQVVPVEKQSEVPKPPLDELFPRKDAGNEPVYEPEEWLLEFARLFSEVTGLDTHTWVTGMCTRNLCPPIISWVHTCAFSSSDII</sequence>
<comment type="caution">
    <text evidence="1">The sequence shown here is derived from an EMBL/GenBank/DDBJ whole genome shotgun (WGS) entry which is preliminary data.</text>
</comment>
<dbReference type="SUPFAM" id="SSF54277">
    <property type="entry name" value="CAD &amp; PB1 domains"/>
    <property type="match status" value="1"/>
</dbReference>
<organism evidence="1 2">
    <name type="scientific">Dunaliella salina</name>
    <name type="common">Green alga</name>
    <name type="synonym">Protococcus salinus</name>
    <dbReference type="NCBI Taxonomy" id="3046"/>
    <lineage>
        <taxon>Eukaryota</taxon>
        <taxon>Viridiplantae</taxon>
        <taxon>Chlorophyta</taxon>
        <taxon>core chlorophytes</taxon>
        <taxon>Chlorophyceae</taxon>
        <taxon>CS clade</taxon>
        <taxon>Chlamydomonadales</taxon>
        <taxon>Dunaliellaceae</taxon>
        <taxon>Dunaliella</taxon>
    </lineage>
</organism>
<gene>
    <name evidence="1" type="ORF">DUNSADRAFT_2795</name>
</gene>
<accession>A0ABQ7FVW8</accession>
<keyword evidence="2" id="KW-1185">Reference proteome</keyword>
<name>A0ABQ7FVW8_DUNSA</name>
<dbReference type="Gene3D" id="3.10.20.90">
    <property type="entry name" value="Phosphatidylinositol 3-kinase Catalytic Subunit, Chain A, domain 1"/>
    <property type="match status" value="1"/>
</dbReference>
<protein>
    <recommendedName>
        <fullName evidence="3">PB1 domain-containing protein</fullName>
    </recommendedName>
</protein>
<dbReference type="EMBL" id="MU070852">
    <property type="protein sequence ID" value="KAF5826533.1"/>
    <property type="molecule type" value="Genomic_DNA"/>
</dbReference>